<dbReference type="HAMAP" id="MF_00652">
    <property type="entry name" value="UPF0246"/>
    <property type="match status" value="1"/>
</dbReference>
<protein>
    <recommendedName>
        <fullName evidence="1">UPF0246 protein VN21_01600</fullName>
    </recommendedName>
</protein>
<dbReference type="InterPro" id="IPR005583">
    <property type="entry name" value="YaaA"/>
</dbReference>
<dbReference type="Pfam" id="PF03883">
    <property type="entry name" value="H2O2_YaaD"/>
    <property type="match status" value="1"/>
</dbReference>
<dbReference type="EMBL" id="LBBT01000029">
    <property type="protein sequence ID" value="KKY02724.1"/>
    <property type="molecule type" value="Genomic_DNA"/>
</dbReference>
<comment type="similarity">
    <text evidence="1">Belongs to the UPF0246 family.</text>
</comment>
<dbReference type="Proteomes" id="UP000034407">
    <property type="component" value="Unassembled WGS sequence"/>
</dbReference>
<gene>
    <name evidence="2" type="ORF">VN21_01600</name>
</gene>
<evidence type="ECO:0000313" key="2">
    <source>
        <dbReference type="EMBL" id="KKY02724.1"/>
    </source>
</evidence>
<accession>A0A0M3DMP6</accession>
<dbReference type="GO" id="GO:0033194">
    <property type="term" value="P:response to hydroperoxide"/>
    <property type="evidence" value="ECO:0007669"/>
    <property type="project" value="TreeGrafter"/>
</dbReference>
<name>A0A0M3DMP6_9FIRM</name>
<comment type="caution">
    <text evidence="2">The sequence shown here is derived from an EMBL/GenBank/DDBJ whole genome shotgun (WGS) entry which is preliminary data.</text>
</comment>
<reference evidence="2 3" key="1">
    <citation type="submission" date="2015-04" db="EMBL/GenBank/DDBJ databases">
        <title>Microcin producing Clostridium sp. JC272T.</title>
        <authorList>
            <person name="Jyothsna T."/>
            <person name="Sasikala C."/>
            <person name="Ramana C."/>
        </authorList>
    </citation>
    <scope>NUCLEOTIDE SEQUENCE [LARGE SCALE GENOMIC DNA]</scope>
    <source>
        <strain evidence="2 3">JC272</strain>
    </source>
</reference>
<keyword evidence="3" id="KW-1185">Reference proteome</keyword>
<evidence type="ECO:0000313" key="3">
    <source>
        <dbReference type="Proteomes" id="UP000034407"/>
    </source>
</evidence>
<dbReference type="NCBIfam" id="NF002542">
    <property type="entry name" value="PRK02101.1-3"/>
    <property type="match status" value="1"/>
</dbReference>
<evidence type="ECO:0000256" key="1">
    <source>
        <dbReference type="HAMAP-Rule" id="MF_00652"/>
    </source>
</evidence>
<dbReference type="PATRIC" id="fig|1629550.3.peg.292"/>
<dbReference type="PANTHER" id="PTHR30283">
    <property type="entry name" value="PEROXIDE STRESS RESPONSE PROTEIN YAAA"/>
    <property type="match status" value="1"/>
</dbReference>
<proteinExistence type="inferred from homology"/>
<dbReference type="AlphaFoldDB" id="A0A0M3DMP6"/>
<dbReference type="PANTHER" id="PTHR30283:SF4">
    <property type="entry name" value="PEROXIDE STRESS RESISTANCE PROTEIN YAAA"/>
    <property type="match status" value="1"/>
</dbReference>
<sequence length="255" mass="29487">MITIISPATTMNFDINTNIKSSTPFFKSEVKYLISILKKLNRDEISALMGLSDDLTNLNFDRYQTLGTESSKYLQALLAFDGQVFNCIKVNEFDESDFEFANAHLRILSGLYGVLKPLDMIQSYRLEMKSKLKNEQGNDLYKFWKEKITDYVYNELNNQENKTLLNLSSNEYSKSINLKKLSKDFQVVNVEFKDFKESSNTYKVIGIYSKKARGHLTSYIIKNKIDSIEGIKNFNYDGYTFNAHLSDSNSIIFTR</sequence>
<dbReference type="GO" id="GO:0005829">
    <property type="term" value="C:cytosol"/>
    <property type="evidence" value="ECO:0007669"/>
    <property type="project" value="TreeGrafter"/>
</dbReference>
<dbReference type="RefSeq" id="WP_046821727.1">
    <property type="nucleotide sequence ID" value="NZ_LBBT01000029.1"/>
</dbReference>
<organism evidence="2 3">
    <name type="scientific">Paraclostridium benzoelyticum</name>
    <dbReference type="NCBI Taxonomy" id="1629550"/>
    <lineage>
        <taxon>Bacteria</taxon>
        <taxon>Bacillati</taxon>
        <taxon>Bacillota</taxon>
        <taxon>Clostridia</taxon>
        <taxon>Peptostreptococcales</taxon>
        <taxon>Peptostreptococcaceae</taxon>
        <taxon>Paraclostridium</taxon>
    </lineage>
</organism>